<keyword evidence="4" id="KW-1185">Reference proteome</keyword>
<protein>
    <submittedName>
        <fullName evidence="3">MBL fold metallo-hydrolase</fullName>
    </submittedName>
</protein>
<feature type="chain" id="PRO_5047156529" evidence="1">
    <location>
        <begin position="26"/>
        <end position="350"/>
    </location>
</feature>
<accession>A0ABZ0QIX8</accession>
<dbReference type="EMBL" id="CP138204">
    <property type="protein sequence ID" value="WPC75391.1"/>
    <property type="molecule type" value="Genomic_DNA"/>
</dbReference>
<evidence type="ECO:0000259" key="2">
    <source>
        <dbReference type="SMART" id="SM00849"/>
    </source>
</evidence>
<sequence length="350" mass="39206">MRKSPRFGYSVIFTGLLALSANAMGAVKEAPSTVNAKYVTPSSTQVLTPGEKVANLFTLNMKTPYVLQRVTQRTYWYESGFYATLFYVGDKGVMLFDPLEERADKILQAIRQVTDKPINTIVYSHDHGDHIGSTAALLQLLVKTQNTKPEIIASQATADKMQLLDSQLPRPTKVISWPNGSFTFENLTVQMYGFEHAAHTDDHSAWLLVGEHVLHAPDLLNPDQPPFWNFGGSERFTFLVQNLEQANGLDWTYFSGGHGNIGSHADFAFYLQFIADLKSAVANAMQKVPFGFGVKMDQINAHTVMLPAWYGEISRLATEELRPKYGQYYGFETATLANAEMVAEYLYSYR</sequence>
<gene>
    <name evidence="3" type="ORF">R8Z52_20900</name>
</gene>
<dbReference type="PANTHER" id="PTHR42951">
    <property type="entry name" value="METALLO-BETA-LACTAMASE DOMAIN-CONTAINING"/>
    <property type="match status" value="1"/>
</dbReference>
<reference evidence="3 4" key="1">
    <citation type="submission" date="2023-11" db="EMBL/GenBank/DDBJ databases">
        <title>Plant-associative lifestyle of Vibrio porteresiae and its evolutionary dynamics.</title>
        <authorList>
            <person name="Rameshkumar N."/>
            <person name="Kirti K."/>
        </authorList>
    </citation>
    <scope>NUCLEOTIDE SEQUENCE [LARGE SCALE GENOMIC DNA]</scope>
    <source>
        <strain evidence="3 4">MSSRF30</strain>
    </source>
</reference>
<name>A0ABZ0QIX8_9VIBR</name>
<evidence type="ECO:0000256" key="1">
    <source>
        <dbReference type="SAM" id="SignalP"/>
    </source>
</evidence>
<keyword evidence="1" id="KW-0732">Signal</keyword>
<evidence type="ECO:0000313" key="4">
    <source>
        <dbReference type="Proteomes" id="UP001304071"/>
    </source>
</evidence>
<dbReference type="RefSeq" id="WP_261897376.1">
    <property type="nucleotide sequence ID" value="NZ_AP024896.1"/>
</dbReference>
<feature type="domain" description="Metallo-beta-lactamase" evidence="2">
    <location>
        <begin position="82"/>
        <end position="258"/>
    </location>
</feature>
<dbReference type="PANTHER" id="PTHR42951:SF22">
    <property type="entry name" value="METALLO BETA-LACTAMASE SUPERFAMILY LIPOPROTEIN"/>
    <property type="match status" value="1"/>
</dbReference>
<dbReference type="Gene3D" id="3.60.15.10">
    <property type="entry name" value="Ribonuclease Z/Hydroxyacylglutathione hydrolase-like"/>
    <property type="match status" value="1"/>
</dbReference>
<dbReference type="SUPFAM" id="SSF56281">
    <property type="entry name" value="Metallo-hydrolase/oxidoreductase"/>
    <property type="match status" value="1"/>
</dbReference>
<dbReference type="Proteomes" id="UP001304071">
    <property type="component" value="Chromosome 2"/>
</dbReference>
<dbReference type="SMART" id="SM00849">
    <property type="entry name" value="Lactamase_B"/>
    <property type="match status" value="1"/>
</dbReference>
<organism evidence="3 4">
    <name type="scientific">Vibrio porteresiae DSM 19223</name>
    <dbReference type="NCBI Taxonomy" id="1123496"/>
    <lineage>
        <taxon>Bacteria</taxon>
        <taxon>Pseudomonadati</taxon>
        <taxon>Pseudomonadota</taxon>
        <taxon>Gammaproteobacteria</taxon>
        <taxon>Vibrionales</taxon>
        <taxon>Vibrionaceae</taxon>
        <taxon>Vibrio</taxon>
    </lineage>
</organism>
<proteinExistence type="predicted"/>
<dbReference type="CDD" id="cd16276">
    <property type="entry name" value="metallo-hydrolase-like_MBL-fold"/>
    <property type="match status" value="1"/>
</dbReference>
<evidence type="ECO:0000313" key="3">
    <source>
        <dbReference type="EMBL" id="WPC75391.1"/>
    </source>
</evidence>
<feature type="signal peptide" evidence="1">
    <location>
        <begin position="1"/>
        <end position="25"/>
    </location>
</feature>
<dbReference type="Pfam" id="PF00753">
    <property type="entry name" value="Lactamase_B"/>
    <property type="match status" value="1"/>
</dbReference>
<dbReference type="InterPro" id="IPR001279">
    <property type="entry name" value="Metallo-B-lactamas"/>
</dbReference>
<dbReference type="InterPro" id="IPR050855">
    <property type="entry name" value="NDM-1-like"/>
</dbReference>
<dbReference type="InterPro" id="IPR036866">
    <property type="entry name" value="RibonucZ/Hydroxyglut_hydro"/>
</dbReference>